<keyword evidence="2" id="KW-0472">Membrane</keyword>
<gene>
    <name evidence="3" type="ORF">A3L08_03125</name>
</gene>
<feature type="compositionally biased region" description="Basic and acidic residues" evidence="1">
    <location>
        <begin position="131"/>
        <end position="164"/>
    </location>
</feature>
<sequence>MSLKRRNRDWGLAVYFLYGVLVLNAASFSDFLSYQALQVVLMLVLPSLMALREMMVGFEIPGKVEPEVLIPAAPFILGAVYDVLFFAGIVLTLLSGFKSQHLVTAKNLLVPVGFLTVVIAIIRGGPISSPHPRDPDRDDGCGGDIRHPARTGREGGGRVQGRVD</sequence>
<proteinExistence type="predicted"/>
<protein>
    <submittedName>
        <fullName evidence="3">Uncharacterized protein</fullName>
    </submittedName>
</protein>
<keyword evidence="2" id="KW-1133">Transmembrane helix</keyword>
<feature type="transmembrane region" description="Helical" evidence="2">
    <location>
        <begin position="72"/>
        <end position="96"/>
    </location>
</feature>
<dbReference type="AlphaFoldDB" id="A0A218P6H3"/>
<name>A0A218P6H3_9EURY</name>
<reference evidence="3 4" key="1">
    <citation type="submission" date="2016-04" db="EMBL/GenBank/DDBJ databases">
        <title>Complete genome sequence of Thermococcus pacificus type strain P4.</title>
        <authorList>
            <person name="Oger P.M."/>
        </authorList>
    </citation>
    <scope>NUCLEOTIDE SEQUENCE [LARGE SCALE GENOMIC DNA]</scope>
    <source>
        <strain evidence="3 4">P-4</strain>
    </source>
</reference>
<evidence type="ECO:0000313" key="3">
    <source>
        <dbReference type="EMBL" id="ASJ06395.1"/>
    </source>
</evidence>
<keyword evidence="4" id="KW-1185">Reference proteome</keyword>
<feature type="transmembrane region" description="Helical" evidence="2">
    <location>
        <begin position="12"/>
        <end position="28"/>
    </location>
</feature>
<keyword evidence="2" id="KW-0812">Transmembrane</keyword>
<evidence type="ECO:0000256" key="1">
    <source>
        <dbReference type="SAM" id="MobiDB-lite"/>
    </source>
</evidence>
<dbReference type="EMBL" id="CP015102">
    <property type="protein sequence ID" value="ASJ06395.1"/>
    <property type="molecule type" value="Genomic_DNA"/>
</dbReference>
<accession>A0A218P6H3</accession>
<evidence type="ECO:0000256" key="2">
    <source>
        <dbReference type="SAM" id="Phobius"/>
    </source>
</evidence>
<evidence type="ECO:0000313" key="4">
    <source>
        <dbReference type="Proteomes" id="UP000197418"/>
    </source>
</evidence>
<feature type="region of interest" description="Disordered" evidence="1">
    <location>
        <begin position="129"/>
        <end position="164"/>
    </location>
</feature>
<dbReference type="Proteomes" id="UP000197418">
    <property type="component" value="Chromosome"/>
</dbReference>
<dbReference type="KEGG" id="tpaf:A3L08_03125"/>
<feature type="transmembrane region" description="Helical" evidence="2">
    <location>
        <begin position="108"/>
        <end position="125"/>
    </location>
</feature>
<organism evidence="3 4">
    <name type="scientific">Thermococcus pacificus</name>
    <dbReference type="NCBI Taxonomy" id="71998"/>
    <lineage>
        <taxon>Archaea</taxon>
        <taxon>Methanobacteriati</taxon>
        <taxon>Methanobacteriota</taxon>
        <taxon>Thermococci</taxon>
        <taxon>Thermococcales</taxon>
        <taxon>Thermococcaceae</taxon>
        <taxon>Thermococcus</taxon>
    </lineage>
</organism>